<dbReference type="Pfam" id="PF13649">
    <property type="entry name" value="Methyltransf_25"/>
    <property type="match status" value="1"/>
</dbReference>
<keyword evidence="2" id="KW-0489">Methyltransferase</keyword>
<feature type="domain" description="Methyltransferase" evidence="1">
    <location>
        <begin position="48"/>
        <end position="144"/>
    </location>
</feature>
<sequence length="271" mass="30799">MHNSQYEQQYKQEVIDFFNSRITYDNDYTIRRALPLLELVPLQNKQKVLDLATGTGIIAIPAAQIVGNEGKVIGVDFSSGMLAQAQKKIDDLNLQNIELIEADAEYINFDNESFDIIFCSTAIVYFRDIPAALSKWYRFLKKGGVVAFSCCSEESCEAPGIISTCAKYNISIFNINEPIGTPEKCQNMLVQAGFKDIKVKSQQFGFYRSLEQAKQWNGGWFHPRENPLLQVSSEQMKQLKSEYCKQIESLSTEQGVWYEHMAFFVTANKCS</sequence>
<dbReference type="RefSeq" id="WP_039748988.1">
    <property type="nucleotide sequence ID" value="NZ_JTCM02000113.1"/>
</dbReference>
<dbReference type="EMBL" id="JTCM02000113">
    <property type="protein sequence ID" value="NEU76486.1"/>
    <property type="molecule type" value="Genomic_DNA"/>
</dbReference>
<dbReference type="GO" id="GO:0008168">
    <property type="term" value="F:methyltransferase activity"/>
    <property type="evidence" value="ECO:0007669"/>
    <property type="project" value="UniProtKB-KW"/>
</dbReference>
<evidence type="ECO:0000313" key="3">
    <source>
        <dbReference type="Proteomes" id="UP000031549"/>
    </source>
</evidence>
<name>A0A846HGL9_9CYAN</name>
<evidence type="ECO:0000313" key="2">
    <source>
        <dbReference type="EMBL" id="NEU76486.1"/>
    </source>
</evidence>
<dbReference type="CDD" id="cd02440">
    <property type="entry name" value="AdoMet_MTases"/>
    <property type="match status" value="1"/>
</dbReference>
<proteinExistence type="predicted"/>
<dbReference type="PANTHER" id="PTHR43591:SF99">
    <property type="entry name" value="OS06G0646000 PROTEIN"/>
    <property type="match status" value="1"/>
</dbReference>
<dbReference type="PROSITE" id="PS51608">
    <property type="entry name" value="SAM_MT_UBIE"/>
    <property type="match status" value="1"/>
</dbReference>
<reference evidence="2 3" key="1">
    <citation type="journal article" date="2015" name="Genome Announc.">
        <title>Draft Genome Sequence of Cyanobacterium Hassallia byssoidea Strain VB512170, Isolated from Monuments in India.</title>
        <authorList>
            <person name="Singh D."/>
            <person name="Chandrababunaidu M.M."/>
            <person name="Panda A."/>
            <person name="Sen D."/>
            <person name="Bhattacharyya S."/>
            <person name="Adhikary S.P."/>
            <person name="Tripathy S."/>
        </authorList>
    </citation>
    <scope>NUCLEOTIDE SEQUENCE [LARGE SCALE GENOMIC DNA]</scope>
    <source>
        <strain evidence="2 3">VB512170</strain>
    </source>
</reference>
<dbReference type="InterPro" id="IPR004033">
    <property type="entry name" value="UbiE/COQ5_MeTrFase"/>
</dbReference>
<dbReference type="GO" id="GO:0032259">
    <property type="term" value="P:methylation"/>
    <property type="evidence" value="ECO:0007669"/>
    <property type="project" value="UniProtKB-KW"/>
</dbReference>
<comment type="caution">
    <text evidence="2">The sequence shown here is derived from an EMBL/GenBank/DDBJ whole genome shotgun (WGS) entry which is preliminary data.</text>
</comment>
<protein>
    <submittedName>
        <fullName evidence="2">Class I SAM-dependent methyltransferase</fullName>
    </submittedName>
</protein>
<evidence type="ECO:0000259" key="1">
    <source>
        <dbReference type="Pfam" id="PF13649"/>
    </source>
</evidence>
<dbReference type="AlphaFoldDB" id="A0A846HGL9"/>
<keyword evidence="2" id="KW-0808">Transferase</keyword>
<dbReference type="Gene3D" id="3.40.50.150">
    <property type="entry name" value="Vaccinia Virus protein VP39"/>
    <property type="match status" value="1"/>
</dbReference>
<dbReference type="SUPFAM" id="SSF53335">
    <property type="entry name" value="S-adenosyl-L-methionine-dependent methyltransferases"/>
    <property type="match status" value="1"/>
</dbReference>
<organism evidence="2 3">
    <name type="scientific">Hassallia byssoidea VB512170</name>
    <dbReference type="NCBI Taxonomy" id="1304833"/>
    <lineage>
        <taxon>Bacteria</taxon>
        <taxon>Bacillati</taxon>
        <taxon>Cyanobacteriota</taxon>
        <taxon>Cyanophyceae</taxon>
        <taxon>Nostocales</taxon>
        <taxon>Tolypothrichaceae</taxon>
        <taxon>Hassallia</taxon>
    </lineage>
</organism>
<dbReference type="PANTHER" id="PTHR43591">
    <property type="entry name" value="METHYLTRANSFERASE"/>
    <property type="match status" value="1"/>
</dbReference>
<gene>
    <name evidence="2" type="ORF">PI95_029225</name>
</gene>
<accession>A0A846HGL9</accession>
<dbReference type="InterPro" id="IPR029063">
    <property type="entry name" value="SAM-dependent_MTases_sf"/>
</dbReference>
<dbReference type="Proteomes" id="UP000031549">
    <property type="component" value="Unassembled WGS sequence"/>
</dbReference>
<keyword evidence="3" id="KW-1185">Reference proteome</keyword>
<dbReference type="InterPro" id="IPR041698">
    <property type="entry name" value="Methyltransf_25"/>
</dbReference>